<evidence type="ECO:0000256" key="1">
    <source>
        <dbReference type="ARBA" id="ARBA00006620"/>
    </source>
</evidence>
<dbReference type="InterPro" id="IPR038570">
    <property type="entry name" value="HicA_sf"/>
</dbReference>
<keyword evidence="2" id="KW-1277">Toxin-antitoxin system</keyword>
<evidence type="ECO:0000256" key="7">
    <source>
        <dbReference type="ARBA" id="ARBA00023016"/>
    </source>
</evidence>
<evidence type="ECO:0000256" key="5">
    <source>
        <dbReference type="ARBA" id="ARBA00022801"/>
    </source>
</evidence>
<dbReference type="EMBL" id="CP000822">
    <property type="protein sequence ID" value="ABV12608.1"/>
    <property type="molecule type" value="Genomic_DNA"/>
</dbReference>
<dbReference type="HOGENOM" id="CLU_164851_5_0_6"/>
<evidence type="ECO:0000256" key="6">
    <source>
        <dbReference type="ARBA" id="ARBA00022884"/>
    </source>
</evidence>
<dbReference type="AlphaFoldDB" id="A8AGJ5"/>
<comment type="similarity">
    <text evidence="1">Belongs to the HicA mRNA interferase family.</text>
</comment>
<evidence type="ECO:0000313" key="8">
    <source>
        <dbReference type="EMBL" id="ABV12608.1"/>
    </source>
</evidence>
<accession>A8AGJ5</accession>
<proteinExistence type="inferred from homology"/>
<keyword evidence="6" id="KW-0694">RNA-binding</keyword>
<protein>
    <recommendedName>
        <fullName evidence="10">Type II toxin-antitoxin system HicA family toxin</fullName>
    </recommendedName>
</protein>
<dbReference type="SUPFAM" id="SSF54786">
    <property type="entry name" value="YcfA/nrd intein domain"/>
    <property type="match status" value="1"/>
</dbReference>
<dbReference type="InterPro" id="IPR012933">
    <property type="entry name" value="HicA_mRNA_interferase"/>
</dbReference>
<keyword evidence="5" id="KW-0378">Hydrolase</keyword>
<keyword evidence="7" id="KW-0346">Stress response</keyword>
<keyword evidence="9" id="KW-1185">Reference proteome</keyword>
<evidence type="ECO:0000313" key="9">
    <source>
        <dbReference type="Proteomes" id="UP000008148"/>
    </source>
</evidence>
<dbReference type="Proteomes" id="UP000008148">
    <property type="component" value="Chromosome"/>
</dbReference>
<dbReference type="Gene3D" id="3.30.920.30">
    <property type="entry name" value="Hypothetical protein"/>
    <property type="match status" value="1"/>
</dbReference>
<gene>
    <name evidence="8" type="ordered locus">CKO_01475</name>
</gene>
<evidence type="ECO:0000256" key="4">
    <source>
        <dbReference type="ARBA" id="ARBA00022759"/>
    </source>
</evidence>
<dbReference type="Pfam" id="PF07927">
    <property type="entry name" value="HicA_toxin"/>
    <property type="match status" value="1"/>
</dbReference>
<evidence type="ECO:0000256" key="2">
    <source>
        <dbReference type="ARBA" id="ARBA00022649"/>
    </source>
</evidence>
<keyword evidence="3" id="KW-0540">Nuclease</keyword>
<dbReference type="STRING" id="290338.CKO_01475"/>
<evidence type="ECO:0008006" key="10">
    <source>
        <dbReference type="Google" id="ProtNLM"/>
    </source>
</evidence>
<keyword evidence="4" id="KW-0255">Endonuclease</keyword>
<name>A8AGJ5_CITK8</name>
<dbReference type="KEGG" id="cko:CKO_01475"/>
<evidence type="ECO:0000256" key="3">
    <source>
        <dbReference type="ARBA" id="ARBA00022722"/>
    </source>
</evidence>
<dbReference type="GO" id="GO:0004519">
    <property type="term" value="F:endonuclease activity"/>
    <property type="evidence" value="ECO:0007669"/>
    <property type="project" value="UniProtKB-KW"/>
</dbReference>
<dbReference type="GO" id="GO:0016787">
    <property type="term" value="F:hydrolase activity"/>
    <property type="evidence" value="ECO:0007669"/>
    <property type="project" value="UniProtKB-KW"/>
</dbReference>
<organism evidence="8 9">
    <name type="scientific">Citrobacter koseri (strain ATCC BAA-895 / CDC 4225-83 / SGSC4696)</name>
    <dbReference type="NCBI Taxonomy" id="290338"/>
    <lineage>
        <taxon>Bacteria</taxon>
        <taxon>Pseudomonadati</taxon>
        <taxon>Pseudomonadota</taxon>
        <taxon>Gammaproteobacteria</taxon>
        <taxon>Enterobacterales</taxon>
        <taxon>Enterobacteriaceae</taxon>
        <taxon>Citrobacter</taxon>
    </lineage>
</organism>
<dbReference type="GO" id="GO:0003729">
    <property type="term" value="F:mRNA binding"/>
    <property type="evidence" value="ECO:0007669"/>
    <property type="project" value="InterPro"/>
</dbReference>
<reference evidence="8 9" key="1">
    <citation type="submission" date="2007-08" db="EMBL/GenBank/DDBJ databases">
        <authorList>
            <consortium name="The Citrobacter koseri Genome Sequencing Project"/>
            <person name="McClelland M."/>
            <person name="Sanderson E.K."/>
            <person name="Porwollik S."/>
            <person name="Spieth J."/>
            <person name="Clifton W.S."/>
            <person name="Latreille P."/>
            <person name="Courtney L."/>
            <person name="Wang C."/>
            <person name="Pepin K."/>
            <person name="Bhonagiri V."/>
            <person name="Nash W."/>
            <person name="Johnson M."/>
            <person name="Thiruvilangam P."/>
            <person name="Wilson R."/>
        </authorList>
    </citation>
    <scope>NUCLEOTIDE SEQUENCE [LARGE SCALE GENOMIC DNA]</scope>
    <source>
        <strain evidence="9">ATCC BAA-895 / CDC 4225-83 / SGSC4696</strain>
    </source>
</reference>
<sequence length="84" mass="9854">MYNIQKKRKGKQKCLPYGYNTWQGGAVKQSEFRRWLESQGVDVTNGTNHLKLRYHDKRSVMPRHPGDEIKDTLRKAILKQLGLN</sequence>